<sequence length="465" mass="52210">LRPLLQHRSRHLLKETLRLRPLLSGGSSVQLFPLCPWFPPSPHLRFCTLTLVSTHGFPTRSSHQDPDLALLPLRSCVTVVTDKMVKIDRKSKRVLVSSGRKVPYDFLLLCPGLQYQVCRAGSGSSQTPPTRRWRHPGPAPSNLFTLNAPQDCDALRRWLLQNFVERQGEANAVVYGNSLDVYTTVGALLGLGVRGSRIHLVLTPPGNTGASCFGDRAVDRAVASELERAEVRVHSDFVLTRINDGDHHLDPVTSATFSRDDSKDLRLLCGVSGFYNNNRVDYDAFRAVSTSFLTFDSRIVIDAQFGTNDPAIFAAGPATKFCRRYHTDEWEHGSFNSKEVGRNLADRILGIIDPTWELDHRPPADQRLVPLYREAKIQGGTLPGGHHYLHFRKPSPSEVMVTGGVETGNYFCLHLDIHQQVETLTCFSLKPFPVSNYLSLYGKHQQLLGRLLTRYHQNQVQDLYR</sequence>
<dbReference type="AlphaFoldDB" id="A0A3P8V2G6"/>
<keyword evidence="3" id="KW-1185">Reference proteome</keyword>
<organism evidence="2 3">
    <name type="scientific">Cynoglossus semilaevis</name>
    <name type="common">Tongue sole</name>
    <dbReference type="NCBI Taxonomy" id="244447"/>
    <lineage>
        <taxon>Eukaryota</taxon>
        <taxon>Metazoa</taxon>
        <taxon>Chordata</taxon>
        <taxon>Craniata</taxon>
        <taxon>Vertebrata</taxon>
        <taxon>Euteleostomi</taxon>
        <taxon>Actinopterygii</taxon>
        <taxon>Neopterygii</taxon>
        <taxon>Teleostei</taxon>
        <taxon>Neoteleostei</taxon>
        <taxon>Acanthomorphata</taxon>
        <taxon>Carangaria</taxon>
        <taxon>Pleuronectiformes</taxon>
        <taxon>Pleuronectoidei</taxon>
        <taxon>Cynoglossidae</taxon>
        <taxon>Cynoglossinae</taxon>
        <taxon>Cynoglossus</taxon>
    </lineage>
</organism>
<evidence type="ECO:0000313" key="2">
    <source>
        <dbReference type="Ensembl" id="ENSCSEP00000008757.1"/>
    </source>
</evidence>
<dbReference type="Proteomes" id="UP000265120">
    <property type="component" value="Chromosome 7"/>
</dbReference>
<proteinExistence type="predicted"/>
<reference evidence="2" key="2">
    <citation type="submission" date="2025-08" db="UniProtKB">
        <authorList>
            <consortium name="Ensembl"/>
        </authorList>
    </citation>
    <scope>IDENTIFICATION</scope>
</reference>
<dbReference type="PANTHER" id="PTHR21178">
    <property type="entry name" value="CILIA- AND FLAGELLA-ASSOCIATED PROTEIN 61"/>
    <property type="match status" value="1"/>
</dbReference>
<protein>
    <submittedName>
        <fullName evidence="2">Si:zfos-223e1.2</fullName>
    </submittedName>
</protein>
<dbReference type="InterPro" id="IPR038884">
    <property type="entry name" value="CFAP61"/>
</dbReference>
<evidence type="ECO:0000313" key="3">
    <source>
        <dbReference type="Proteomes" id="UP000265120"/>
    </source>
</evidence>
<dbReference type="OMA" id="FNDEDHA"/>
<reference evidence="2" key="3">
    <citation type="submission" date="2025-09" db="UniProtKB">
        <authorList>
            <consortium name="Ensembl"/>
        </authorList>
    </citation>
    <scope>IDENTIFICATION</scope>
</reference>
<dbReference type="InterPro" id="IPR036188">
    <property type="entry name" value="FAD/NAD-bd_sf"/>
</dbReference>
<dbReference type="PANTHER" id="PTHR21178:SF8">
    <property type="entry name" value="CILIA- AND FLAGELLA-ASSOCIATED PROTEIN 61"/>
    <property type="match status" value="1"/>
</dbReference>
<dbReference type="SUPFAM" id="SSF51905">
    <property type="entry name" value="FAD/NAD(P)-binding domain"/>
    <property type="match status" value="1"/>
</dbReference>
<dbReference type="Gene3D" id="3.50.50.60">
    <property type="entry name" value="FAD/NAD(P)-binding domain"/>
    <property type="match status" value="2"/>
</dbReference>
<accession>A0A3P8V2G6</accession>
<dbReference type="InterPro" id="IPR056299">
    <property type="entry name" value="CFAP61_dimer"/>
</dbReference>
<name>A0A3P8V2G6_CYNSE</name>
<dbReference type="InParanoid" id="A0A3P8V2G6"/>
<dbReference type="Pfam" id="PF23150">
    <property type="entry name" value="CFAP61_dimer"/>
    <property type="match status" value="1"/>
</dbReference>
<dbReference type="GeneTree" id="ENSGT00390000004987"/>
<feature type="domain" description="CFAP61 dimerisation" evidence="1">
    <location>
        <begin position="370"/>
        <end position="464"/>
    </location>
</feature>
<dbReference type="STRING" id="244447.ENSCSEP00000008757"/>
<dbReference type="Ensembl" id="ENSCSET00000008849.1">
    <property type="protein sequence ID" value="ENSCSEP00000008757.1"/>
    <property type="gene ID" value="ENSCSEG00000005601.1"/>
</dbReference>
<evidence type="ECO:0000259" key="1">
    <source>
        <dbReference type="Pfam" id="PF23150"/>
    </source>
</evidence>
<reference evidence="2 3" key="1">
    <citation type="journal article" date="2014" name="Nat. Genet.">
        <title>Whole-genome sequence of a flatfish provides insights into ZW sex chromosome evolution and adaptation to a benthic lifestyle.</title>
        <authorList>
            <person name="Chen S."/>
            <person name="Zhang G."/>
            <person name="Shao C."/>
            <person name="Huang Q."/>
            <person name="Liu G."/>
            <person name="Zhang P."/>
            <person name="Song W."/>
            <person name="An N."/>
            <person name="Chalopin D."/>
            <person name="Volff J.N."/>
            <person name="Hong Y."/>
            <person name="Li Q."/>
            <person name="Sha Z."/>
            <person name="Zhou H."/>
            <person name="Xie M."/>
            <person name="Yu Q."/>
            <person name="Liu Y."/>
            <person name="Xiang H."/>
            <person name="Wang N."/>
            <person name="Wu K."/>
            <person name="Yang C."/>
            <person name="Zhou Q."/>
            <person name="Liao X."/>
            <person name="Yang L."/>
            <person name="Hu Q."/>
            <person name="Zhang J."/>
            <person name="Meng L."/>
            <person name="Jin L."/>
            <person name="Tian Y."/>
            <person name="Lian J."/>
            <person name="Yang J."/>
            <person name="Miao G."/>
            <person name="Liu S."/>
            <person name="Liang Z."/>
            <person name="Yan F."/>
            <person name="Li Y."/>
            <person name="Sun B."/>
            <person name="Zhang H."/>
            <person name="Zhang J."/>
            <person name="Zhu Y."/>
            <person name="Du M."/>
            <person name="Zhao Y."/>
            <person name="Schartl M."/>
            <person name="Tang Q."/>
            <person name="Wang J."/>
        </authorList>
    </citation>
    <scope>NUCLEOTIDE SEQUENCE</scope>
</reference>